<dbReference type="AlphaFoldDB" id="A0AAP0JG97"/>
<feature type="region of interest" description="Disordered" evidence="1">
    <location>
        <begin position="1"/>
        <end position="30"/>
    </location>
</feature>
<name>A0AAP0JG97_9MAGN</name>
<evidence type="ECO:0000313" key="3">
    <source>
        <dbReference type="Proteomes" id="UP001419268"/>
    </source>
</evidence>
<protein>
    <submittedName>
        <fullName evidence="2">Uncharacterized protein</fullName>
    </submittedName>
</protein>
<dbReference type="EMBL" id="JBBNAG010000005">
    <property type="protein sequence ID" value="KAK9132377.1"/>
    <property type="molecule type" value="Genomic_DNA"/>
</dbReference>
<evidence type="ECO:0000313" key="2">
    <source>
        <dbReference type="EMBL" id="KAK9132377.1"/>
    </source>
</evidence>
<evidence type="ECO:0000256" key="1">
    <source>
        <dbReference type="SAM" id="MobiDB-lite"/>
    </source>
</evidence>
<dbReference type="Proteomes" id="UP001419268">
    <property type="component" value="Unassembled WGS sequence"/>
</dbReference>
<accession>A0AAP0JG97</accession>
<reference evidence="2 3" key="1">
    <citation type="submission" date="2024-01" db="EMBL/GenBank/DDBJ databases">
        <title>Genome assemblies of Stephania.</title>
        <authorList>
            <person name="Yang L."/>
        </authorList>
    </citation>
    <scope>NUCLEOTIDE SEQUENCE [LARGE SCALE GENOMIC DNA]</scope>
    <source>
        <strain evidence="2">JXDWG</strain>
        <tissue evidence="2">Leaf</tissue>
    </source>
</reference>
<comment type="caution">
    <text evidence="2">The sequence shown here is derived from an EMBL/GenBank/DDBJ whole genome shotgun (WGS) entry which is preliminary data.</text>
</comment>
<proteinExistence type="predicted"/>
<organism evidence="2 3">
    <name type="scientific">Stephania cephalantha</name>
    <dbReference type="NCBI Taxonomy" id="152367"/>
    <lineage>
        <taxon>Eukaryota</taxon>
        <taxon>Viridiplantae</taxon>
        <taxon>Streptophyta</taxon>
        <taxon>Embryophyta</taxon>
        <taxon>Tracheophyta</taxon>
        <taxon>Spermatophyta</taxon>
        <taxon>Magnoliopsida</taxon>
        <taxon>Ranunculales</taxon>
        <taxon>Menispermaceae</taxon>
        <taxon>Menispermoideae</taxon>
        <taxon>Cissampelideae</taxon>
        <taxon>Stephania</taxon>
    </lineage>
</organism>
<keyword evidence="3" id="KW-1185">Reference proteome</keyword>
<sequence>MAFHILNGPWPTPSLSSRHGRPVSSAPRKLTPSYKRYASKVSRFKLMTARKYE</sequence>
<gene>
    <name evidence="2" type="ORF">Scep_011905</name>
</gene>